<keyword evidence="1" id="KW-0812">Transmembrane</keyword>
<sequence length="389" mass="43713">MALNSKLRKSIFWLHLVSGLITGIVIAMMSATGIAIAFEDEMLEWSDRAVKIAQPATPEAERMSIATAQSHLQQALPEFAANYVEVPSAPSLAYSFYHSRKGPIYVDPYNGAISESNREAVHHVIHEIEEWHRFFGGSGEPGSLGRLVTGISNLALVILCITGLYLWFPRRWSWRAIRAILWFRSYSSSKARDFNWHNVFGFWSLPVVLILAATAVSISFEWGHKLPFLAFGEEPPKARNFSMMAQAPLEIAPPAHNSQPLSAEAMLAPVQDAYPMWEKIGLPLLAPSEAPLNKPVSLDLYLPDYMPNRAWMPVDVDPYRGLILRATHLKDRSAGLQARIWIRFLHTGGAFGFWGKVIASLGCFAALVLVYTGFSLSYRRFFNQHRRTR</sequence>
<feature type="transmembrane region" description="Helical" evidence="1">
    <location>
        <begin position="353"/>
        <end position="378"/>
    </location>
</feature>
<evidence type="ECO:0000313" key="3">
    <source>
        <dbReference type="Proteomes" id="UP001243717"/>
    </source>
</evidence>
<evidence type="ECO:0000256" key="1">
    <source>
        <dbReference type="SAM" id="Phobius"/>
    </source>
</evidence>
<organism evidence="2 3">
    <name type="scientific">Thalassobacterium sedimentorum</name>
    <dbReference type="NCBI Taxonomy" id="3041258"/>
    <lineage>
        <taxon>Bacteria</taxon>
        <taxon>Pseudomonadati</taxon>
        <taxon>Verrucomicrobiota</taxon>
        <taxon>Opitutia</taxon>
        <taxon>Puniceicoccales</taxon>
        <taxon>Coraliomargaritaceae</taxon>
        <taxon>Thalassobacterium</taxon>
    </lineage>
</organism>
<dbReference type="Pfam" id="PF03929">
    <property type="entry name" value="PepSY_TM"/>
    <property type="match status" value="1"/>
</dbReference>
<accession>A0ABU1AKS7</accession>
<dbReference type="PANTHER" id="PTHR34219:SF3">
    <property type="entry name" value="BLL7967 PROTEIN"/>
    <property type="match status" value="1"/>
</dbReference>
<keyword evidence="1" id="KW-1133">Transmembrane helix</keyword>
<dbReference type="RefSeq" id="WP_308984824.1">
    <property type="nucleotide sequence ID" value="NZ_JARXIC010000010.1"/>
</dbReference>
<dbReference type="InterPro" id="IPR005625">
    <property type="entry name" value="PepSY-ass_TM"/>
</dbReference>
<proteinExistence type="predicted"/>
<feature type="transmembrane region" description="Helical" evidence="1">
    <location>
        <begin position="147"/>
        <end position="168"/>
    </location>
</feature>
<keyword evidence="3" id="KW-1185">Reference proteome</keyword>
<keyword evidence="1" id="KW-0472">Membrane</keyword>
<feature type="transmembrane region" description="Helical" evidence="1">
    <location>
        <begin position="12"/>
        <end position="38"/>
    </location>
</feature>
<dbReference type="PANTHER" id="PTHR34219">
    <property type="entry name" value="IRON-REGULATED INNER MEMBRANE PROTEIN-RELATED"/>
    <property type="match status" value="1"/>
</dbReference>
<reference evidence="2 3" key="1">
    <citation type="submission" date="2023-04" db="EMBL/GenBank/DDBJ databases">
        <title>A novel bacteria isolated from coastal sediment.</title>
        <authorList>
            <person name="Liu X.-J."/>
            <person name="Du Z.-J."/>
        </authorList>
    </citation>
    <scope>NUCLEOTIDE SEQUENCE [LARGE SCALE GENOMIC DNA]</scope>
    <source>
        <strain evidence="2 3">SDUM461004</strain>
    </source>
</reference>
<gene>
    <name evidence="2" type="ORF">QEH59_07910</name>
</gene>
<evidence type="ECO:0000313" key="2">
    <source>
        <dbReference type="EMBL" id="MDQ8194346.1"/>
    </source>
</evidence>
<dbReference type="Proteomes" id="UP001243717">
    <property type="component" value="Unassembled WGS sequence"/>
</dbReference>
<name>A0ABU1AKS7_9BACT</name>
<protein>
    <submittedName>
        <fullName evidence="2">PepSY-associated TM helix domain-containing protein</fullName>
    </submittedName>
</protein>
<feature type="transmembrane region" description="Helical" evidence="1">
    <location>
        <begin position="199"/>
        <end position="220"/>
    </location>
</feature>
<dbReference type="EMBL" id="JARXIC010000010">
    <property type="protein sequence ID" value="MDQ8194346.1"/>
    <property type="molecule type" value="Genomic_DNA"/>
</dbReference>
<comment type="caution">
    <text evidence="2">The sequence shown here is derived from an EMBL/GenBank/DDBJ whole genome shotgun (WGS) entry which is preliminary data.</text>
</comment>